<evidence type="ECO:0000313" key="9">
    <source>
        <dbReference type="EMBL" id="OBZ68845.1"/>
    </source>
</evidence>
<dbReference type="PROSITE" id="PS50166">
    <property type="entry name" value="IMPORTIN_B_NT"/>
    <property type="match status" value="1"/>
</dbReference>
<dbReference type="PANTHER" id="PTHR10997">
    <property type="entry name" value="IMPORTIN-7, 8, 11"/>
    <property type="match status" value="1"/>
</dbReference>
<keyword evidence="4" id="KW-0963">Cytoplasm</keyword>
<accession>A0A1C7LVR8</accession>
<keyword evidence="5" id="KW-0653">Protein transport</keyword>
<keyword evidence="6" id="KW-0539">Nucleus</keyword>
<dbReference type="Proteomes" id="UP000092993">
    <property type="component" value="Unassembled WGS sequence"/>
</dbReference>
<protein>
    <recommendedName>
        <fullName evidence="8">Importin N-terminal domain-containing protein</fullName>
    </recommendedName>
</protein>
<dbReference type="GO" id="GO:0006606">
    <property type="term" value="P:protein import into nucleus"/>
    <property type="evidence" value="ECO:0007669"/>
    <property type="project" value="TreeGrafter"/>
</dbReference>
<dbReference type="GO" id="GO:0031267">
    <property type="term" value="F:small GTPase binding"/>
    <property type="evidence" value="ECO:0007669"/>
    <property type="project" value="InterPro"/>
</dbReference>
<feature type="compositionally biased region" description="Acidic residues" evidence="7">
    <location>
        <begin position="984"/>
        <end position="993"/>
    </location>
</feature>
<organism evidence="9 10">
    <name type="scientific">Grifola frondosa</name>
    <name type="common">Maitake</name>
    <name type="synonym">Polyporus frondosus</name>
    <dbReference type="NCBI Taxonomy" id="5627"/>
    <lineage>
        <taxon>Eukaryota</taxon>
        <taxon>Fungi</taxon>
        <taxon>Dikarya</taxon>
        <taxon>Basidiomycota</taxon>
        <taxon>Agaricomycotina</taxon>
        <taxon>Agaricomycetes</taxon>
        <taxon>Polyporales</taxon>
        <taxon>Grifolaceae</taxon>
        <taxon>Grifola</taxon>
    </lineage>
</organism>
<dbReference type="OMA" id="WVAKTSW"/>
<comment type="subcellular location">
    <subcellularLocation>
        <location evidence="2">Cytoplasm</location>
    </subcellularLocation>
    <subcellularLocation>
        <location evidence="1">Nucleus</location>
    </subcellularLocation>
</comment>
<evidence type="ECO:0000256" key="5">
    <source>
        <dbReference type="ARBA" id="ARBA00022927"/>
    </source>
</evidence>
<evidence type="ECO:0000313" key="10">
    <source>
        <dbReference type="Proteomes" id="UP000092993"/>
    </source>
</evidence>
<sequence>MDLQALSHLLSNTFNPDPNVQKSSELQIRKIGGQEGMVAALLQIIGNDAVDLATKQAAAVYLKNRVYESYFIEATQRPDQVPIALSDRNALKSSLLSLLATSPSRSITVQLASTLKNIVARDFPDQWPTLLDDVKRLLASGEIRQVAAGCVAALEMVRAFRFRQNNEVLPRLVTELFPTLASIATQLLATSPAGASQEIPEMLHLVLKTYMTSIVLHLSEHQQSAASLVPWGRLLFQVVNLQIPVEAVPEDEDERERSEWWKAKKWAYKILGRLFHRFGNPSQLPSSMQKEYGQFAQHFVTTFAPEIFKIYLQQVELYVSGRAWLSKKCQYRVFSFFTECVKPKSTWALLKPHFETLVSSYVFPQLSYTPAKQELWETDPVDYVRTSIDEFETFNTPVSAATSFLFSLASNRTKTTFMSILAFINRVLQSKPAAPQRFGALNMTAALGPFIMRHPDVKNNMEQFMLQHVLPEFSSSEPYMRAIACEVLGTCEKAGLQWSSEANLSSHFTAVAACLDDSELPVRIQACLALTEMVTVHDSVKTAVAPQVGKVIHSEQIKHFTTFMRQLIFAKALLKLSEETDLDILNHCMESMVETYQTELQPVAAELTARLCETYARLAKESLAAEESDGHNLDMDSLMENDPGEDKTFAAMGVAKTIGTVVNAVDSSPEILAQIQEIIIPVIVLTLENKLLDLFDNMYDLVDALTYKSRSISPNMWPVFEWTYKMFKTEAVDFLDEMLPSLDNFVSFGTDMFKARPDYRQMALDIYKTSIESEHLGENDAVNGCKLAESLLLNLRGHIDDALQIIIGLSLGVMDKAETNALRLANLDVLVNAILYNPAAALHFMEGRGPGTARRFFDKWFEAIKADRRLPRVHDKKLSIMALCALLEMDPNAVPESIKEGWPGIVSGALQIFKDLPKAVAARKELEESYQEESDDDDVDDSRFFNLNENDDDVWDEDSAYIEMLANEGARLREKSERQAAGDDISDFSSDDSDIDEELGYISPLDHVDPYISFKEALTAFQMKNGQSYQLATTSLGLEQQTLLMEVMRIAEEKSMEHAALVNVQS</sequence>
<dbReference type="STRING" id="5627.A0A1C7LVR8"/>
<evidence type="ECO:0000256" key="4">
    <source>
        <dbReference type="ARBA" id="ARBA00022490"/>
    </source>
</evidence>
<evidence type="ECO:0000256" key="6">
    <source>
        <dbReference type="ARBA" id="ARBA00023242"/>
    </source>
</evidence>
<comment type="caution">
    <text evidence="9">The sequence shown here is derived from an EMBL/GenBank/DDBJ whole genome shotgun (WGS) entry which is preliminary data.</text>
</comment>
<evidence type="ECO:0000256" key="3">
    <source>
        <dbReference type="ARBA" id="ARBA00022448"/>
    </source>
</evidence>
<dbReference type="InterPro" id="IPR011989">
    <property type="entry name" value="ARM-like"/>
</dbReference>
<keyword evidence="10" id="KW-1185">Reference proteome</keyword>
<dbReference type="SUPFAM" id="SSF48371">
    <property type="entry name" value="ARM repeat"/>
    <property type="match status" value="1"/>
</dbReference>
<feature type="domain" description="Importin N-terminal" evidence="8">
    <location>
        <begin position="24"/>
        <end position="101"/>
    </location>
</feature>
<dbReference type="SMART" id="SM00913">
    <property type="entry name" value="IBN_N"/>
    <property type="match status" value="1"/>
</dbReference>
<dbReference type="Pfam" id="PF03810">
    <property type="entry name" value="IBN_N"/>
    <property type="match status" value="1"/>
</dbReference>
<dbReference type="OrthoDB" id="760868at2759"/>
<keyword evidence="3" id="KW-0813">Transport</keyword>
<feature type="region of interest" description="Disordered" evidence="7">
    <location>
        <begin position="972"/>
        <end position="993"/>
    </location>
</feature>
<dbReference type="InterPro" id="IPR016024">
    <property type="entry name" value="ARM-type_fold"/>
</dbReference>
<evidence type="ECO:0000256" key="2">
    <source>
        <dbReference type="ARBA" id="ARBA00004496"/>
    </source>
</evidence>
<dbReference type="InterPro" id="IPR001494">
    <property type="entry name" value="Importin-beta_N"/>
</dbReference>
<dbReference type="GO" id="GO:0005635">
    <property type="term" value="C:nuclear envelope"/>
    <property type="evidence" value="ECO:0007669"/>
    <property type="project" value="TreeGrafter"/>
</dbReference>
<feature type="compositionally biased region" description="Basic and acidic residues" evidence="7">
    <location>
        <begin position="972"/>
        <end position="981"/>
    </location>
</feature>
<gene>
    <name evidence="9" type="ORF">A0H81_11260</name>
</gene>
<dbReference type="AlphaFoldDB" id="A0A1C7LVR8"/>
<reference evidence="9 10" key="1">
    <citation type="submission" date="2016-03" db="EMBL/GenBank/DDBJ databases">
        <title>Whole genome sequencing of Grifola frondosa 9006-11.</title>
        <authorList>
            <person name="Min B."/>
            <person name="Park H."/>
            <person name="Kim J.-G."/>
            <person name="Cho H."/>
            <person name="Oh Y.-L."/>
            <person name="Kong W.-S."/>
            <person name="Choi I.-G."/>
        </authorList>
    </citation>
    <scope>NUCLEOTIDE SEQUENCE [LARGE SCALE GENOMIC DNA]</scope>
    <source>
        <strain evidence="9 10">9006-11</strain>
    </source>
</reference>
<proteinExistence type="predicted"/>
<dbReference type="GO" id="GO:0005829">
    <property type="term" value="C:cytosol"/>
    <property type="evidence" value="ECO:0007669"/>
    <property type="project" value="TreeGrafter"/>
</dbReference>
<evidence type="ECO:0000256" key="7">
    <source>
        <dbReference type="SAM" id="MobiDB-lite"/>
    </source>
</evidence>
<dbReference type="PANTHER" id="PTHR10997:SF18">
    <property type="entry name" value="D-IMPORTIN 7_RANBP7"/>
    <property type="match status" value="1"/>
</dbReference>
<evidence type="ECO:0000256" key="1">
    <source>
        <dbReference type="ARBA" id="ARBA00004123"/>
    </source>
</evidence>
<dbReference type="Gene3D" id="1.25.10.10">
    <property type="entry name" value="Leucine-rich Repeat Variant"/>
    <property type="match status" value="1"/>
</dbReference>
<dbReference type="EMBL" id="LUGG01000019">
    <property type="protein sequence ID" value="OBZ68845.1"/>
    <property type="molecule type" value="Genomic_DNA"/>
</dbReference>
<evidence type="ECO:0000259" key="8">
    <source>
        <dbReference type="PROSITE" id="PS50166"/>
    </source>
</evidence>
<name>A0A1C7LVR8_GRIFR</name>